<protein>
    <recommendedName>
        <fullName evidence="2">M23ase beta-sheet core domain-containing protein</fullName>
    </recommendedName>
</protein>
<dbReference type="FunFam" id="2.70.70.10:FF:000006">
    <property type="entry name" value="M23 family peptidase"/>
    <property type="match status" value="1"/>
</dbReference>
<dbReference type="PANTHER" id="PTHR21666">
    <property type="entry name" value="PEPTIDASE-RELATED"/>
    <property type="match status" value="1"/>
</dbReference>
<feature type="domain" description="M23ase beta-sheet core" evidence="2">
    <location>
        <begin position="180"/>
        <end position="274"/>
    </location>
</feature>
<dbReference type="PANTHER" id="PTHR21666:SF270">
    <property type="entry name" value="MUREIN HYDROLASE ACTIVATOR ENVC"/>
    <property type="match status" value="1"/>
</dbReference>
<sequence>FTVKLHSAVVLLIAIIGTPILLGVGYRWTASTEIEQLRMSLATLEIENSGFRQATRQLSSEITSLHTVVTDIDERAILDTSSLRAMEGLPTALKVRVVAGGLETGSSNPLYSAALTAPHNTLNLLNNVLGDLRGRLDGISHGIDQRAALANATPSIWPTNGWISSVFGYRKDPFTGARAFHRAMDISTQHGRPVIATALGKVESARRNGKLGNLIVIRHGFGITTRYGHLTRFAVRPGTQVQRGDVIGYVGSTGRSTGPHLHYEVWADGRPLNPSQFLMPVATLSTN</sequence>
<gene>
    <name evidence="3" type="ORF">METZ01_LOCUS393625</name>
</gene>
<dbReference type="EMBL" id="UINC01148724">
    <property type="protein sequence ID" value="SVD40771.1"/>
    <property type="molecule type" value="Genomic_DNA"/>
</dbReference>
<evidence type="ECO:0000313" key="3">
    <source>
        <dbReference type="EMBL" id="SVD40771.1"/>
    </source>
</evidence>
<dbReference type="InterPro" id="IPR011055">
    <property type="entry name" value="Dup_hybrid_motif"/>
</dbReference>
<feature type="non-terminal residue" evidence="3">
    <location>
        <position position="1"/>
    </location>
</feature>
<dbReference type="AlphaFoldDB" id="A0A382V4D8"/>
<name>A0A382V4D8_9ZZZZ</name>
<feature type="transmembrane region" description="Helical" evidence="1">
    <location>
        <begin position="6"/>
        <end position="29"/>
    </location>
</feature>
<evidence type="ECO:0000259" key="2">
    <source>
        <dbReference type="Pfam" id="PF01551"/>
    </source>
</evidence>
<dbReference type="GO" id="GO:0004222">
    <property type="term" value="F:metalloendopeptidase activity"/>
    <property type="evidence" value="ECO:0007669"/>
    <property type="project" value="TreeGrafter"/>
</dbReference>
<dbReference type="Gene3D" id="2.70.70.10">
    <property type="entry name" value="Glucose Permease (Domain IIA)"/>
    <property type="match status" value="1"/>
</dbReference>
<proteinExistence type="predicted"/>
<dbReference type="InterPro" id="IPR016047">
    <property type="entry name" value="M23ase_b-sheet_dom"/>
</dbReference>
<evidence type="ECO:0000256" key="1">
    <source>
        <dbReference type="SAM" id="Phobius"/>
    </source>
</evidence>
<keyword evidence="1" id="KW-1133">Transmembrane helix</keyword>
<keyword evidence="1" id="KW-0472">Membrane</keyword>
<dbReference type="InterPro" id="IPR050570">
    <property type="entry name" value="Cell_wall_metabolism_enzyme"/>
</dbReference>
<organism evidence="3">
    <name type="scientific">marine metagenome</name>
    <dbReference type="NCBI Taxonomy" id="408172"/>
    <lineage>
        <taxon>unclassified sequences</taxon>
        <taxon>metagenomes</taxon>
        <taxon>ecological metagenomes</taxon>
    </lineage>
</organism>
<dbReference type="SUPFAM" id="SSF51261">
    <property type="entry name" value="Duplicated hybrid motif"/>
    <property type="match status" value="1"/>
</dbReference>
<keyword evidence="1" id="KW-0812">Transmembrane</keyword>
<reference evidence="3" key="1">
    <citation type="submission" date="2018-05" db="EMBL/GenBank/DDBJ databases">
        <authorList>
            <person name="Lanie J.A."/>
            <person name="Ng W.-L."/>
            <person name="Kazmierczak K.M."/>
            <person name="Andrzejewski T.M."/>
            <person name="Davidsen T.M."/>
            <person name="Wayne K.J."/>
            <person name="Tettelin H."/>
            <person name="Glass J.I."/>
            <person name="Rusch D."/>
            <person name="Podicherti R."/>
            <person name="Tsui H.-C.T."/>
            <person name="Winkler M.E."/>
        </authorList>
    </citation>
    <scope>NUCLEOTIDE SEQUENCE</scope>
</reference>
<accession>A0A382V4D8</accession>
<dbReference type="Pfam" id="PF01551">
    <property type="entry name" value="Peptidase_M23"/>
    <property type="match status" value="1"/>
</dbReference>
<dbReference type="CDD" id="cd12797">
    <property type="entry name" value="M23_peptidase"/>
    <property type="match status" value="1"/>
</dbReference>